<evidence type="ECO:0000313" key="6">
    <source>
        <dbReference type="EMBL" id="MBF4273845.1"/>
    </source>
</evidence>
<dbReference type="InterPro" id="IPR024654">
    <property type="entry name" value="Calcineurin-like_PHP_lpxH"/>
</dbReference>
<dbReference type="Pfam" id="PF12850">
    <property type="entry name" value="Metallophos_2"/>
    <property type="match status" value="1"/>
</dbReference>
<dbReference type="InterPro" id="IPR020935">
    <property type="entry name" value="PdiEstase_YfcE_CS"/>
</dbReference>
<dbReference type="GO" id="GO:0016787">
    <property type="term" value="F:hydrolase activity"/>
    <property type="evidence" value="ECO:0007669"/>
    <property type="project" value="UniProtKB-UniRule"/>
</dbReference>
<dbReference type="AlphaFoldDB" id="A0AAW4AEQ7"/>
<comment type="similarity">
    <text evidence="1 4">Belongs to the metallophosphoesterase superfamily. YfcE family.</text>
</comment>
<evidence type="ECO:0000256" key="4">
    <source>
        <dbReference type="RuleBase" id="RU362039"/>
    </source>
</evidence>
<accession>A0AAW4AEQ7</accession>
<dbReference type="PROSITE" id="PS01269">
    <property type="entry name" value="UPF0025"/>
    <property type="match status" value="1"/>
</dbReference>
<dbReference type="PANTHER" id="PTHR11124">
    <property type="entry name" value="VACUOLAR SORTING PROTEIN VPS29"/>
    <property type="match status" value="1"/>
</dbReference>
<dbReference type="InterPro" id="IPR000979">
    <property type="entry name" value="Phosphodiesterase_MJ0936/Vps29"/>
</dbReference>
<proteinExistence type="inferred from homology"/>
<reference evidence="6 7" key="1">
    <citation type="journal article" date="2021" name="PeerJ">
        <title>Analysis of 44 Vibrio anguillarum genomes reveals high genetic diversity.</title>
        <authorList>
            <person name="Hansen M.J."/>
            <person name="Dalsgaard I."/>
        </authorList>
    </citation>
    <scope>NUCLEOTIDE SEQUENCE [LARGE SCALE GENOMIC DNA]</scope>
    <source>
        <strain evidence="6 7">17-16730-2A</strain>
    </source>
</reference>
<dbReference type="InterPro" id="IPR029052">
    <property type="entry name" value="Metallo-depent_PP-like"/>
</dbReference>
<dbReference type="Gene3D" id="3.60.21.10">
    <property type="match status" value="1"/>
</dbReference>
<comment type="cofactor">
    <cofactor evidence="4">
        <name>a divalent metal cation</name>
        <dbReference type="ChEBI" id="CHEBI:60240"/>
    </cofactor>
</comment>
<dbReference type="SUPFAM" id="SSF56300">
    <property type="entry name" value="Metallo-dependent phosphatases"/>
    <property type="match status" value="1"/>
</dbReference>
<keyword evidence="3" id="KW-0378">Hydrolase</keyword>
<dbReference type="EC" id="3.1.4.-" evidence="4"/>
<gene>
    <name evidence="6" type="ORF">EAY07_17795</name>
</gene>
<evidence type="ECO:0000256" key="2">
    <source>
        <dbReference type="ARBA" id="ARBA00022723"/>
    </source>
</evidence>
<organism evidence="6 7">
    <name type="scientific">Vibrio anguillarum</name>
    <name type="common">Listonella anguillarum</name>
    <dbReference type="NCBI Taxonomy" id="55601"/>
    <lineage>
        <taxon>Bacteria</taxon>
        <taxon>Pseudomonadati</taxon>
        <taxon>Pseudomonadota</taxon>
        <taxon>Gammaproteobacteria</taxon>
        <taxon>Vibrionales</taxon>
        <taxon>Vibrionaceae</taxon>
        <taxon>Vibrio</taxon>
    </lineage>
</organism>
<evidence type="ECO:0000259" key="5">
    <source>
        <dbReference type="Pfam" id="PF12850"/>
    </source>
</evidence>
<dbReference type="GO" id="GO:0046872">
    <property type="term" value="F:metal ion binding"/>
    <property type="evidence" value="ECO:0007669"/>
    <property type="project" value="UniProtKB-KW"/>
</dbReference>
<dbReference type="NCBIfam" id="NF006988">
    <property type="entry name" value="PRK09453.1"/>
    <property type="match status" value="1"/>
</dbReference>
<evidence type="ECO:0000256" key="1">
    <source>
        <dbReference type="ARBA" id="ARBA00008950"/>
    </source>
</evidence>
<sequence length="201" mass="22247">MLKFVQSVAPKYGDKSMKLFFASDLHGSLPATEKVLSLFEQSGADTLVLLGDLLNHGPRNPIPDGYNPTAVAECLNRWAPHIVAVRGNCDSEVDQMLLDFPMMMDFCWVVLESGTRFFLTHGHQYNAQNRPPLKKGDVLIHGHSHIPMAQGQDDVIIVNPGSATFPRSEFPPSYAIYTDGLFQVMGLEGQRLAQYRLATSS</sequence>
<name>A0AAW4AEQ7_VIBAN</name>
<evidence type="ECO:0000313" key="7">
    <source>
        <dbReference type="Proteomes" id="UP000722957"/>
    </source>
</evidence>
<evidence type="ECO:0000256" key="3">
    <source>
        <dbReference type="ARBA" id="ARBA00022801"/>
    </source>
</evidence>
<dbReference type="Proteomes" id="UP000722957">
    <property type="component" value="Unassembled WGS sequence"/>
</dbReference>
<dbReference type="EMBL" id="RDOM01000071">
    <property type="protein sequence ID" value="MBF4273845.1"/>
    <property type="molecule type" value="Genomic_DNA"/>
</dbReference>
<keyword evidence="2 4" id="KW-0479">Metal-binding</keyword>
<comment type="caution">
    <text evidence="6">The sequence shown here is derived from an EMBL/GenBank/DDBJ whole genome shotgun (WGS) entry which is preliminary data.</text>
</comment>
<feature type="domain" description="Calcineurin-like phosphoesterase" evidence="5">
    <location>
        <begin position="17"/>
        <end position="177"/>
    </location>
</feature>
<protein>
    <recommendedName>
        <fullName evidence="4">Phosphoesterase</fullName>
        <ecNumber evidence="4">3.1.4.-</ecNumber>
    </recommendedName>
</protein>
<dbReference type="CDD" id="cd00841">
    <property type="entry name" value="MPP_YfcE"/>
    <property type="match status" value="1"/>
</dbReference>
<dbReference type="InterPro" id="IPR041802">
    <property type="entry name" value="MPP_YfcE"/>
</dbReference>
<dbReference type="NCBIfam" id="TIGR00040">
    <property type="entry name" value="yfcE"/>
    <property type="match status" value="1"/>
</dbReference>